<dbReference type="CDD" id="cd10787">
    <property type="entry name" value="LamB_YcsF_like"/>
    <property type="match status" value="1"/>
</dbReference>
<gene>
    <name evidence="1" type="ORF">NM125_02735</name>
</gene>
<dbReference type="RefSeq" id="WP_255132623.1">
    <property type="nucleotide sequence ID" value="NZ_JANDBC010000001.1"/>
</dbReference>
<evidence type="ECO:0000313" key="1">
    <source>
        <dbReference type="EMBL" id="MCP9290495.1"/>
    </source>
</evidence>
<dbReference type="EMBL" id="JANDBC010000001">
    <property type="protein sequence ID" value="MCP9290495.1"/>
    <property type="molecule type" value="Genomic_DNA"/>
</dbReference>
<name>A0A9X2L1F2_9BACT</name>
<evidence type="ECO:0000313" key="2">
    <source>
        <dbReference type="Proteomes" id="UP001139125"/>
    </source>
</evidence>
<keyword evidence="2" id="KW-1185">Reference proteome</keyword>
<dbReference type="Pfam" id="PF03746">
    <property type="entry name" value="LamB_YcsF"/>
    <property type="match status" value="1"/>
</dbReference>
<dbReference type="PANTHER" id="PTHR30292:SF0">
    <property type="entry name" value="5-OXOPROLINASE SUBUNIT A"/>
    <property type="match status" value="1"/>
</dbReference>
<dbReference type="SUPFAM" id="SSF88713">
    <property type="entry name" value="Glycoside hydrolase/deacetylase"/>
    <property type="match status" value="1"/>
</dbReference>
<dbReference type="InterPro" id="IPR011330">
    <property type="entry name" value="Glyco_hydro/deAcase_b/a-brl"/>
</dbReference>
<proteinExistence type="predicted"/>
<dbReference type="GO" id="GO:0005975">
    <property type="term" value="P:carbohydrate metabolic process"/>
    <property type="evidence" value="ECO:0007669"/>
    <property type="project" value="InterPro"/>
</dbReference>
<dbReference type="Gene3D" id="3.20.20.370">
    <property type="entry name" value="Glycoside hydrolase/deacetylase"/>
    <property type="match status" value="1"/>
</dbReference>
<dbReference type="AlphaFoldDB" id="A0A9X2L1F2"/>
<protein>
    <submittedName>
        <fullName evidence="1">LamB/YcsF family protein</fullName>
    </submittedName>
</protein>
<dbReference type="NCBIfam" id="NF003814">
    <property type="entry name" value="PRK05406.1-3"/>
    <property type="match status" value="1"/>
</dbReference>
<comment type="caution">
    <text evidence="1">The sequence shown here is derived from an EMBL/GenBank/DDBJ whole genome shotgun (WGS) entry which is preliminary data.</text>
</comment>
<sequence>MIKKIDLNCDLGEFYGMYDERRDSKIMPYISSCNIACGFHSGDPVTISKTIELALEHEVAIGAHPSYPDLQGFGRRIMNLSAEELEACILYQVSALKGMTESLGGKLHHVKPHGALYNHAAKDEDVALGIAKAIVQIQKDMMIYAPAESKLAEVAKDVGLEVRSEVFADRQYEDDLSLRSRSLEGAVLHKKKSVLKQMASFLDGVVHTQGGLDLPITAETVCLHSDTEGAAELAKEIHDFLEKHEVEITSA</sequence>
<dbReference type="Proteomes" id="UP001139125">
    <property type="component" value="Unassembled WGS sequence"/>
</dbReference>
<organism evidence="1 2">
    <name type="scientific">Gracilimonas sediminicola</name>
    <dbReference type="NCBI Taxonomy" id="2952158"/>
    <lineage>
        <taxon>Bacteria</taxon>
        <taxon>Pseudomonadati</taxon>
        <taxon>Balneolota</taxon>
        <taxon>Balneolia</taxon>
        <taxon>Balneolales</taxon>
        <taxon>Balneolaceae</taxon>
        <taxon>Gracilimonas</taxon>
    </lineage>
</organism>
<dbReference type="InterPro" id="IPR005501">
    <property type="entry name" value="LamB/YcsF/PxpA-like"/>
</dbReference>
<accession>A0A9X2L1F2</accession>
<dbReference type="PANTHER" id="PTHR30292">
    <property type="entry name" value="UNCHARACTERIZED PROTEIN YBGL-RELATED"/>
    <property type="match status" value="1"/>
</dbReference>
<dbReference type="NCBIfam" id="NF003816">
    <property type="entry name" value="PRK05406.1-5"/>
    <property type="match status" value="1"/>
</dbReference>
<reference evidence="1" key="1">
    <citation type="submission" date="2022-06" db="EMBL/GenBank/DDBJ databases">
        <title>Gracilimonas sp. CAU 1638 isolated from sea sediment.</title>
        <authorList>
            <person name="Kim W."/>
        </authorList>
    </citation>
    <scope>NUCLEOTIDE SEQUENCE</scope>
    <source>
        <strain evidence="1">CAU 1638</strain>
    </source>
</reference>